<accession>A0A9W8S2I9</accession>
<dbReference type="GO" id="GO:0016651">
    <property type="term" value="F:oxidoreductase activity, acting on NAD(P)H"/>
    <property type="evidence" value="ECO:0007669"/>
    <property type="project" value="TreeGrafter"/>
</dbReference>
<gene>
    <name evidence="4" type="ORF">NW762_006414</name>
</gene>
<dbReference type="CDD" id="cd05289">
    <property type="entry name" value="MDR_like_2"/>
    <property type="match status" value="1"/>
</dbReference>
<evidence type="ECO:0000256" key="1">
    <source>
        <dbReference type="ARBA" id="ARBA00022857"/>
    </source>
</evidence>
<protein>
    <recommendedName>
        <fullName evidence="3">Enoyl reductase (ER) domain-containing protein</fullName>
    </recommendedName>
</protein>
<dbReference type="SMART" id="SM00829">
    <property type="entry name" value="PKS_ER"/>
    <property type="match status" value="1"/>
</dbReference>
<keyword evidence="5" id="KW-1185">Reference proteome</keyword>
<dbReference type="OrthoDB" id="191139at2759"/>
<evidence type="ECO:0000256" key="2">
    <source>
        <dbReference type="ARBA" id="ARBA00023002"/>
    </source>
</evidence>
<sequence length="363" mass="39615">MSKLPSTIRTLVAPKKCLPDGYDLIEKPMPTITKPNEVLVRMKAVGINTGDTQFASGQFDLLLGGREGSGVVVAIGSAVTDLKISDAVYGAEIEKPLFGRPPAAWASDYVVTEAKFLHLKPDNISFEEVAPTSSILVTAYQTIRRGLQLQGRDNLVGQTVYIPAALSGTGSIMIQVARNYFGAEKIISTVSTPKMKFVEEHLPGMVNQLYDYKTQNVVKEVGRGTVDFAINTQLSTLDECIALLKPKTGILMSIASLPKSGVMLEMMGAELFPRWVGYLLDFGQLWYKWKLLGTSIKYEFLSGNPGVVEDMKVVAEMIAQGKVKTVLTTVDLDDLEEVRRACMKVNIGKGGFGRLVLRISGDE</sequence>
<dbReference type="EMBL" id="JAOQAZ010000010">
    <property type="protein sequence ID" value="KAJ4263593.1"/>
    <property type="molecule type" value="Genomic_DNA"/>
</dbReference>
<evidence type="ECO:0000313" key="5">
    <source>
        <dbReference type="Proteomes" id="UP001152049"/>
    </source>
</evidence>
<dbReference type="AlphaFoldDB" id="A0A9W8S2I9"/>
<feature type="domain" description="Enoyl reductase (ER)" evidence="3">
    <location>
        <begin position="17"/>
        <end position="357"/>
    </location>
</feature>
<evidence type="ECO:0000313" key="4">
    <source>
        <dbReference type="EMBL" id="KAJ4263593.1"/>
    </source>
</evidence>
<comment type="caution">
    <text evidence="4">The sequence shown here is derived from an EMBL/GenBank/DDBJ whole genome shotgun (WGS) entry which is preliminary data.</text>
</comment>
<dbReference type="Pfam" id="PF08240">
    <property type="entry name" value="ADH_N"/>
    <property type="match status" value="1"/>
</dbReference>
<dbReference type="Gene3D" id="3.40.50.720">
    <property type="entry name" value="NAD(P)-binding Rossmann-like Domain"/>
    <property type="match status" value="1"/>
</dbReference>
<dbReference type="PANTHER" id="PTHR48106">
    <property type="entry name" value="QUINONE OXIDOREDUCTASE PIG3-RELATED"/>
    <property type="match status" value="1"/>
</dbReference>
<keyword evidence="1" id="KW-0521">NADP</keyword>
<dbReference type="InterPro" id="IPR011032">
    <property type="entry name" value="GroES-like_sf"/>
</dbReference>
<dbReference type="PANTHER" id="PTHR48106:SF18">
    <property type="entry name" value="QUINONE OXIDOREDUCTASE PIG3"/>
    <property type="match status" value="1"/>
</dbReference>
<name>A0A9W8S2I9_9HYPO</name>
<evidence type="ECO:0000259" key="3">
    <source>
        <dbReference type="SMART" id="SM00829"/>
    </source>
</evidence>
<proteinExistence type="predicted"/>
<dbReference type="Gene3D" id="3.90.180.10">
    <property type="entry name" value="Medium-chain alcohol dehydrogenases, catalytic domain"/>
    <property type="match status" value="1"/>
</dbReference>
<keyword evidence="2" id="KW-0560">Oxidoreductase</keyword>
<reference evidence="4" key="1">
    <citation type="submission" date="2022-09" db="EMBL/GenBank/DDBJ databases">
        <title>Fusarium specimens isolated from Avocado Roots.</title>
        <authorList>
            <person name="Stajich J."/>
            <person name="Roper C."/>
            <person name="Heimlech-Rivalta G."/>
        </authorList>
    </citation>
    <scope>NUCLEOTIDE SEQUENCE</scope>
    <source>
        <strain evidence="4">CF00136</strain>
    </source>
</reference>
<organism evidence="4 5">
    <name type="scientific">Fusarium torreyae</name>
    <dbReference type="NCBI Taxonomy" id="1237075"/>
    <lineage>
        <taxon>Eukaryota</taxon>
        <taxon>Fungi</taxon>
        <taxon>Dikarya</taxon>
        <taxon>Ascomycota</taxon>
        <taxon>Pezizomycotina</taxon>
        <taxon>Sordariomycetes</taxon>
        <taxon>Hypocreomycetidae</taxon>
        <taxon>Hypocreales</taxon>
        <taxon>Nectriaceae</taxon>
        <taxon>Fusarium</taxon>
    </lineage>
</organism>
<dbReference type="SUPFAM" id="SSF51735">
    <property type="entry name" value="NAD(P)-binding Rossmann-fold domains"/>
    <property type="match status" value="1"/>
</dbReference>
<dbReference type="InterPro" id="IPR020843">
    <property type="entry name" value="ER"/>
</dbReference>
<dbReference type="Pfam" id="PF13602">
    <property type="entry name" value="ADH_zinc_N_2"/>
    <property type="match status" value="1"/>
</dbReference>
<dbReference type="InterPro" id="IPR036291">
    <property type="entry name" value="NAD(P)-bd_dom_sf"/>
</dbReference>
<dbReference type="GO" id="GO:0070402">
    <property type="term" value="F:NADPH binding"/>
    <property type="evidence" value="ECO:0007669"/>
    <property type="project" value="TreeGrafter"/>
</dbReference>
<dbReference type="InterPro" id="IPR013154">
    <property type="entry name" value="ADH-like_N"/>
</dbReference>
<dbReference type="SUPFAM" id="SSF50129">
    <property type="entry name" value="GroES-like"/>
    <property type="match status" value="1"/>
</dbReference>
<dbReference type="Proteomes" id="UP001152049">
    <property type="component" value="Unassembled WGS sequence"/>
</dbReference>